<dbReference type="InterPro" id="IPR011006">
    <property type="entry name" value="CheY-like_superfamily"/>
</dbReference>
<dbReference type="Pfam" id="PF00196">
    <property type="entry name" value="GerE"/>
    <property type="match status" value="1"/>
</dbReference>
<feature type="domain" description="HTH luxR-type" evidence="4">
    <location>
        <begin position="149"/>
        <end position="214"/>
    </location>
</feature>
<feature type="domain" description="Response regulatory" evidence="5">
    <location>
        <begin position="6"/>
        <end position="124"/>
    </location>
</feature>
<dbReference type="GO" id="GO:0000160">
    <property type="term" value="P:phosphorelay signal transduction system"/>
    <property type="evidence" value="ECO:0007669"/>
    <property type="project" value="InterPro"/>
</dbReference>
<reference evidence="6 7" key="1">
    <citation type="submission" date="2016-11" db="EMBL/GenBank/DDBJ databases">
        <authorList>
            <person name="Jaros S."/>
            <person name="Januszkiewicz K."/>
            <person name="Wedrychowicz H."/>
        </authorList>
    </citation>
    <scope>NUCLEOTIDE SEQUENCE [LARGE SCALE GENOMIC DNA]</scope>
    <source>
        <strain evidence="6 7">DSM 25660</strain>
    </source>
</reference>
<accession>A0A1M5CIB4</accession>
<proteinExistence type="predicted"/>
<evidence type="ECO:0000313" key="7">
    <source>
        <dbReference type="Proteomes" id="UP000184147"/>
    </source>
</evidence>
<dbReference type="Gene3D" id="3.40.50.2300">
    <property type="match status" value="1"/>
</dbReference>
<sequence length="221" mass="25356">MKNKIKILLADDEELFRKGLYFLLQRESDMEVIYEASNGQQVLDYLENTDTYPDIILMDLKMPDVNGVEATRMVHKAFPVIKTIALTSYHTRAFIANMLHVGASAYLVKNASPALMVETLRQVFEKGFYYTPEVLEVIQQDIVTQTPRLRFATDDLTNREREVLQLLCQQFNTQEIADKLFISPRTVEGHRNNLLLKTESRNIAGLVVYAIQNKIVTLEGL</sequence>
<dbReference type="PANTHER" id="PTHR43214:SF43">
    <property type="entry name" value="TWO-COMPONENT RESPONSE REGULATOR"/>
    <property type="match status" value="1"/>
</dbReference>
<evidence type="ECO:0000259" key="5">
    <source>
        <dbReference type="PROSITE" id="PS50110"/>
    </source>
</evidence>
<name>A0A1M5CIB4_9FLAO</name>
<dbReference type="Proteomes" id="UP000184147">
    <property type="component" value="Unassembled WGS sequence"/>
</dbReference>
<dbReference type="PRINTS" id="PR00038">
    <property type="entry name" value="HTHLUXR"/>
</dbReference>
<dbReference type="GO" id="GO:0006355">
    <property type="term" value="P:regulation of DNA-templated transcription"/>
    <property type="evidence" value="ECO:0007669"/>
    <property type="project" value="InterPro"/>
</dbReference>
<evidence type="ECO:0000256" key="3">
    <source>
        <dbReference type="PROSITE-ProRule" id="PRU00169"/>
    </source>
</evidence>
<feature type="modified residue" description="4-aspartylphosphate" evidence="3">
    <location>
        <position position="59"/>
    </location>
</feature>
<dbReference type="PROSITE" id="PS50043">
    <property type="entry name" value="HTH_LUXR_2"/>
    <property type="match status" value="1"/>
</dbReference>
<dbReference type="AlphaFoldDB" id="A0A1M5CIB4"/>
<dbReference type="InterPro" id="IPR039420">
    <property type="entry name" value="WalR-like"/>
</dbReference>
<dbReference type="InterPro" id="IPR000792">
    <property type="entry name" value="Tscrpt_reg_LuxR_C"/>
</dbReference>
<protein>
    <submittedName>
        <fullName evidence="6">Two component transcriptional regulator, LuxR family</fullName>
    </submittedName>
</protein>
<dbReference type="SMART" id="SM00421">
    <property type="entry name" value="HTH_LUXR"/>
    <property type="match status" value="1"/>
</dbReference>
<organism evidence="6 7">
    <name type="scientific">Flavobacterium fontis</name>
    <dbReference type="NCBI Taxonomy" id="1124188"/>
    <lineage>
        <taxon>Bacteria</taxon>
        <taxon>Pseudomonadati</taxon>
        <taxon>Bacteroidota</taxon>
        <taxon>Flavobacteriia</taxon>
        <taxon>Flavobacteriales</taxon>
        <taxon>Flavobacteriaceae</taxon>
        <taxon>Flavobacterium</taxon>
    </lineage>
</organism>
<evidence type="ECO:0000259" key="4">
    <source>
        <dbReference type="PROSITE" id="PS50043"/>
    </source>
</evidence>
<gene>
    <name evidence="6" type="ORF">SAMN05444377_11212</name>
</gene>
<dbReference type="PROSITE" id="PS50110">
    <property type="entry name" value="RESPONSE_REGULATORY"/>
    <property type="match status" value="1"/>
</dbReference>
<dbReference type="EMBL" id="FQVQ01000012">
    <property type="protein sequence ID" value="SHF54468.1"/>
    <property type="molecule type" value="Genomic_DNA"/>
</dbReference>
<dbReference type="SMART" id="SM00448">
    <property type="entry name" value="REC"/>
    <property type="match status" value="1"/>
</dbReference>
<dbReference type="InterPro" id="IPR001789">
    <property type="entry name" value="Sig_transdc_resp-reg_receiver"/>
</dbReference>
<dbReference type="OrthoDB" id="9797341at2"/>
<dbReference type="SUPFAM" id="SSF52172">
    <property type="entry name" value="CheY-like"/>
    <property type="match status" value="1"/>
</dbReference>
<evidence type="ECO:0000256" key="1">
    <source>
        <dbReference type="ARBA" id="ARBA00022553"/>
    </source>
</evidence>
<keyword evidence="1 3" id="KW-0597">Phosphoprotein</keyword>
<dbReference type="InterPro" id="IPR058245">
    <property type="entry name" value="NreC/VraR/RcsB-like_REC"/>
</dbReference>
<dbReference type="Pfam" id="PF00072">
    <property type="entry name" value="Response_reg"/>
    <property type="match status" value="1"/>
</dbReference>
<dbReference type="CDD" id="cd17535">
    <property type="entry name" value="REC_NarL-like"/>
    <property type="match status" value="1"/>
</dbReference>
<dbReference type="CDD" id="cd06170">
    <property type="entry name" value="LuxR_C_like"/>
    <property type="match status" value="1"/>
</dbReference>
<evidence type="ECO:0000313" key="6">
    <source>
        <dbReference type="EMBL" id="SHF54468.1"/>
    </source>
</evidence>
<dbReference type="STRING" id="1124188.SAMN05444377_11212"/>
<dbReference type="RefSeq" id="WP_073363918.1">
    <property type="nucleotide sequence ID" value="NZ_FQVQ01000012.1"/>
</dbReference>
<keyword evidence="7" id="KW-1185">Reference proteome</keyword>
<dbReference type="PANTHER" id="PTHR43214">
    <property type="entry name" value="TWO-COMPONENT RESPONSE REGULATOR"/>
    <property type="match status" value="1"/>
</dbReference>
<keyword evidence="2" id="KW-0238">DNA-binding</keyword>
<evidence type="ECO:0000256" key="2">
    <source>
        <dbReference type="ARBA" id="ARBA00023125"/>
    </source>
</evidence>
<dbReference type="GO" id="GO:0003677">
    <property type="term" value="F:DNA binding"/>
    <property type="evidence" value="ECO:0007669"/>
    <property type="project" value="UniProtKB-KW"/>
</dbReference>